<keyword evidence="2" id="KW-1185">Reference proteome</keyword>
<evidence type="ECO:0000313" key="2">
    <source>
        <dbReference type="Proteomes" id="UP000325141"/>
    </source>
</evidence>
<gene>
    <name evidence="1" type="ORF">F0460_13200</name>
</gene>
<comment type="caution">
    <text evidence="1">The sequence shown here is derived from an EMBL/GenBank/DDBJ whole genome shotgun (WGS) entry which is preliminary data.</text>
</comment>
<dbReference type="Proteomes" id="UP000325141">
    <property type="component" value="Unassembled WGS sequence"/>
</dbReference>
<evidence type="ECO:0000313" key="1">
    <source>
        <dbReference type="EMBL" id="KAA5532796.1"/>
    </source>
</evidence>
<organism evidence="1 2">
    <name type="scientific">Paenimyroides baculatum</name>
    <dbReference type="NCBI Taxonomy" id="2608000"/>
    <lineage>
        <taxon>Bacteria</taxon>
        <taxon>Pseudomonadati</taxon>
        <taxon>Bacteroidota</taxon>
        <taxon>Flavobacteriia</taxon>
        <taxon>Flavobacteriales</taxon>
        <taxon>Flavobacteriaceae</taxon>
        <taxon>Paenimyroides</taxon>
    </lineage>
</organism>
<dbReference type="RefSeq" id="WP_150014009.1">
    <property type="nucleotide sequence ID" value="NZ_VWSG01000011.1"/>
</dbReference>
<dbReference type="AlphaFoldDB" id="A0A5M6CCD7"/>
<sequence length="334" mass="37703">MSIKLDQVQEELGTYIQENPNLLSSMVYEAEITVNKYAQTLTKINGEYPMVHSLMSHVVQGFKSEWQELGEANFRAKLLKSFKQKVNFSFKPSDMLGTWLAKLYTEGKDAKDHQISEHITDDLKKQVIIDLEILSMEGERDDANADGEFGKSLNGLLTLLKKGLLSATDPMFSIPLEVAVLANILDVVEEFETGIPLRYAKGPVFMSRPMALLYKKAWRDTYGDNTDFSANSAGRTPLLDLEIIVLPIPGNVIFTTVDGNLKRLIDIIDKPEITDIQKQDYVLKLFMEFTLNYDFAINQLVFVGNFDGDAVRGLGNNELNKIYFPQEVFEPVTP</sequence>
<protein>
    <submittedName>
        <fullName evidence="1">Uncharacterized protein</fullName>
    </submittedName>
</protein>
<proteinExistence type="predicted"/>
<accession>A0A5M6CCD7</accession>
<reference evidence="1 2" key="1">
    <citation type="submission" date="2019-09" db="EMBL/GenBank/DDBJ databases">
        <title>Genome sequence and assembly of Flavobacterium sp.</title>
        <authorList>
            <person name="Chhetri G."/>
        </authorList>
    </citation>
    <scope>NUCLEOTIDE SEQUENCE [LARGE SCALE GENOMIC DNA]</scope>
    <source>
        <strain evidence="1 2">SNL9</strain>
    </source>
</reference>
<name>A0A5M6CCD7_9FLAO</name>
<dbReference type="EMBL" id="VWSG01000011">
    <property type="protein sequence ID" value="KAA5532796.1"/>
    <property type="molecule type" value="Genomic_DNA"/>
</dbReference>